<accession>A0A558HFF5</accession>
<dbReference type="InterPro" id="IPR031322">
    <property type="entry name" value="Shikimate/glucono_kinase"/>
</dbReference>
<dbReference type="InterPro" id="IPR027417">
    <property type="entry name" value="P-loop_NTPase"/>
</dbReference>
<dbReference type="AlphaFoldDB" id="A0A558HFF5"/>
<proteinExistence type="inferred from homology"/>
<evidence type="ECO:0000256" key="2">
    <source>
        <dbReference type="ARBA" id="ARBA00008420"/>
    </source>
</evidence>
<dbReference type="STRING" id="553385.GCA_000591415_03355"/>
<dbReference type="EMBL" id="VNFH01000012">
    <property type="protein sequence ID" value="TVU67862.1"/>
    <property type="molecule type" value="Genomic_DNA"/>
</dbReference>
<comment type="pathway">
    <text evidence="1">Carbohydrate acid metabolism.</text>
</comment>
<name>A0A558HFF5_9GAMM</name>
<sequence length="185" mass="20633">MSERDRLPAEGVRLIVMGVSGCGKSHIGQQLAAQLEAEFIDGDDYHGEENVAKMARGIPLDDDDRHGWLARLAELIEDARCEKRSLVLACSSLKRRYRDQLRGGDDALGFVFLDGSRELLLERLEARQDHFFRGASMLDSQLATLEAPNGEEERLYQVDISASPDELVVQLDARIRAQSHTVVDA</sequence>
<keyword evidence="4 10" id="KW-0808">Transferase</keyword>
<evidence type="ECO:0000256" key="3">
    <source>
        <dbReference type="ARBA" id="ARBA00012054"/>
    </source>
</evidence>
<dbReference type="NCBIfam" id="TIGR01313">
    <property type="entry name" value="therm_gnt_kin"/>
    <property type="match status" value="1"/>
</dbReference>
<dbReference type="OrthoDB" id="9795716at2"/>
<keyword evidence="7 10" id="KW-0067">ATP-binding</keyword>
<evidence type="ECO:0000313" key="11">
    <source>
        <dbReference type="EMBL" id="TVU67862.1"/>
    </source>
</evidence>
<organism evidence="11 12">
    <name type="scientific">Cobetia crustatorum</name>
    <dbReference type="NCBI Taxonomy" id="553385"/>
    <lineage>
        <taxon>Bacteria</taxon>
        <taxon>Pseudomonadati</taxon>
        <taxon>Pseudomonadota</taxon>
        <taxon>Gammaproteobacteria</taxon>
        <taxon>Oceanospirillales</taxon>
        <taxon>Halomonadaceae</taxon>
        <taxon>Cobetia</taxon>
    </lineage>
</organism>
<keyword evidence="6 10" id="KW-0418">Kinase</keyword>
<dbReference type="CDD" id="cd02021">
    <property type="entry name" value="GntK"/>
    <property type="match status" value="1"/>
</dbReference>
<evidence type="ECO:0000256" key="7">
    <source>
        <dbReference type="ARBA" id="ARBA00022840"/>
    </source>
</evidence>
<keyword evidence="8" id="KW-0311">Gluconate utilization</keyword>
<dbReference type="PANTHER" id="PTHR43442">
    <property type="entry name" value="GLUCONOKINASE-RELATED"/>
    <property type="match status" value="1"/>
</dbReference>
<dbReference type="GO" id="GO:0005524">
    <property type="term" value="F:ATP binding"/>
    <property type="evidence" value="ECO:0007669"/>
    <property type="project" value="UniProtKB-KW"/>
</dbReference>
<dbReference type="Proteomes" id="UP000319941">
    <property type="component" value="Unassembled WGS sequence"/>
</dbReference>
<gene>
    <name evidence="11" type="ORF">FQP86_15790</name>
</gene>
<dbReference type="Pfam" id="PF01202">
    <property type="entry name" value="SKI"/>
    <property type="match status" value="1"/>
</dbReference>
<dbReference type="InterPro" id="IPR006001">
    <property type="entry name" value="Therm_gnt_kin"/>
</dbReference>
<protein>
    <recommendedName>
        <fullName evidence="3 10">Gluconokinase</fullName>
        <ecNumber evidence="3 10">2.7.1.12</ecNumber>
    </recommendedName>
</protein>
<dbReference type="GO" id="GO:0046316">
    <property type="term" value="F:gluconokinase activity"/>
    <property type="evidence" value="ECO:0007669"/>
    <property type="project" value="UniProtKB-EC"/>
</dbReference>
<dbReference type="FunFam" id="3.40.50.300:FF:000522">
    <property type="entry name" value="Gluconokinase"/>
    <property type="match status" value="1"/>
</dbReference>
<evidence type="ECO:0000256" key="9">
    <source>
        <dbReference type="ARBA" id="ARBA00048090"/>
    </source>
</evidence>
<evidence type="ECO:0000256" key="6">
    <source>
        <dbReference type="ARBA" id="ARBA00022777"/>
    </source>
</evidence>
<dbReference type="GO" id="GO:0019521">
    <property type="term" value="P:D-gluconate metabolic process"/>
    <property type="evidence" value="ECO:0007669"/>
    <property type="project" value="UniProtKB-KW"/>
</dbReference>
<evidence type="ECO:0000256" key="1">
    <source>
        <dbReference type="ARBA" id="ARBA00004761"/>
    </source>
</evidence>
<evidence type="ECO:0000313" key="12">
    <source>
        <dbReference type="Proteomes" id="UP000319941"/>
    </source>
</evidence>
<comment type="caution">
    <text evidence="11">The sequence shown here is derived from an EMBL/GenBank/DDBJ whole genome shotgun (WGS) entry which is preliminary data.</text>
</comment>
<dbReference type="GO" id="GO:0005737">
    <property type="term" value="C:cytoplasm"/>
    <property type="evidence" value="ECO:0007669"/>
    <property type="project" value="TreeGrafter"/>
</dbReference>
<keyword evidence="12" id="KW-1185">Reference proteome</keyword>
<dbReference type="PANTHER" id="PTHR43442:SF3">
    <property type="entry name" value="GLUCONOKINASE-RELATED"/>
    <property type="match status" value="1"/>
</dbReference>
<dbReference type="SUPFAM" id="SSF52540">
    <property type="entry name" value="P-loop containing nucleoside triphosphate hydrolases"/>
    <property type="match status" value="1"/>
</dbReference>
<reference evidence="11 12" key="1">
    <citation type="submission" date="2019-07" db="EMBL/GenBank/DDBJ databases">
        <title>Diversity of Bacteria from Kongsfjorden, Arctic.</title>
        <authorList>
            <person name="Yu Y."/>
        </authorList>
    </citation>
    <scope>NUCLEOTIDE SEQUENCE [LARGE SCALE GENOMIC DNA]</scope>
    <source>
        <strain evidence="11 12">SM1923</strain>
    </source>
</reference>
<evidence type="ECO:0000256" key="8">
    <source>
        <dbReference type="ARBA" id="ARBA00023064"/>
    </source>
</evidence>
<evidence type="ECO:0000256" key="10">
    <source>
        <dbReference type="RuleBase" id="RU363066"/>
    </source>
</evidence>
<evidence type="ECO:0000256" key="5">
    <source>
        <dbReference type="ARBA" id="ARBA00022741"/>
    </source>
</evidence>
<dbReference type="Gene3D" id="3.40.50.300">
    <property type="entry name" value="P-loop containing nucleotide triphosphate hydrolases"/>
    <property type="match status" value="1"/>
</dbReference>
<dbReference type="EC" id="2.7.1.12" evidence="3 10"/>
<comment type="catalytic activity">
    <reaction evidence="9 10">
        <text>D-gluconate + ATP = 6-phospho-D-gluconate + ADP + H(+)</text>
        <dbReference type="Rhea" id="RHEA:19433"/>
        <dbReference type="ChEBI" id="CHEBI:15378"/>
        <dbReference type="ChEBI" id="CHEBI:18391"/>
        <dbReference type="ChEBI" id="CHEBI:30616"/>
        <dbReference type="ChEBI" id="CHEBI:58759"/>
        <dbReference type="ChEBI" id="CHEBI:456216"/>
        <dbReference type="EC" id="2.7.1.12"/>
    </reaction>
</comment>
<evidence type="ECO:0000256" key="4">
    <source>
        <dbReference type="ARBA" id="ARBA00022679"/>
    </source>
</evidence>
<keyword evidence="5 10" id="KW-0547">Nucleotide-binding</keyword>
<comment type="similarity">
    <text evidence="2 10">Belongs to the gluconokinase GntK/GntV family.</text>
</comment>